<comment type="pathway">
    <text evidence="2">Carbohydrate biosynthesis; dTDP-L-rhamnose biosynthesis.</text>
</comment>
<dbReference type="Gene3D" id="3.40.50.720">
    <property type="entry name" value="NAD(P)-binding Rossmann-like Domain"/>
    <property type="match status" value="1"/>
</dbReference>
<dbReference type="PANTHER" id="PTHR10491:SF4">
    <property type="entry name" value="METHIONINE ADENOSYLTRANSFERASE 2 SUBUNIT BETA"/>
    <property type="match status" value="1"/>
</dbReference>
<name>A0A2M8KMX9_9BACT</name>
<dbReference type="Pfam" id="PF04321">
    <property type="entry name" value="RmlD_sub_bind"/>
    <property type="match status" value="1"/>
</dbReference>
<feature type="domain" description="RmlD-like substrate binding" evidence="3">
    <location>
        <begin position="5"/>
        <end position="293"/>
    </location>
</feature>
<proteinExistence type="inferred from homology"/>
<evidence type="ECO:0000313" key="5">
    <source>
        <dbReference type="Proteomes" id="UP000230222"/>
    </source>
</evidence>
<dbReference type="PANTHER" id="PTHR10491">
    <property type="entry name" value="DTDP-4-DEHYDRORHAMNOSE REDUCTASE"/>
    <property type="match status" value="1"/>
</dbReference>
<keyword evidence="2" id="KW-0521">NADP</keyword>
<evidence type="ECO:0000259" key="3">
    <source>
        <dbReference type="Pfam" id="PF04321"/>
    </source>
</evidence>
<evidence type="ECO:0000256" key="1">
    <source>
        <dbReference type="ARBA" id="ARBA00010944"/>
    </source>
</evidence>
<comment type="function">
    <text evidence="2">Catalyzes the reduction of dTDP-6-deoxy-L-lyxo-4-hexulose to yield dTDP-L-rhamnose.</text>
</comment>
<reference evidence="5" key="1">
    <citation type="submission" date="2017-09" db="EMBL/GenBank/DDBJ databases">
        <title>Depth-based differentiation of microbial function through sediment-hosted aquifers and enrichment of novel symbionts in the deep terrestrial subsurface.</title>
        <authorList>
            <person name="Probst A.J."/>
            <person name="Ladd B."/>
            <person name="Jarett J.K."/>
            <person name="Geller-Mcgrath D.E."/>
            <person name="Sieber C.M.K."/>
            <person name="Emerson J.B."/>
            <person name="Anantharaman K."/>
            <person name="Thomas B.C."/>
            <person name="Malmstrom R."/>
            <person name="Stieglmeier M."/>
            <person name="Klingl A."/>
            <person name="Woyke T."/>
            <person name="Ryan C.M."/>
            <person name="Banfield J.F."/>
        </authorList>
    </citation>
    <scope>NUCLEOTIDE SEQUENCE [LARGE SCALE GENOMIC DNA]</scope>
</reference>
<dbReference type="SUPFAM" id="SSF51735">
    <property type="entry name" value="NAD(P)-binding Rossmann-fold domains"/>
    <property type="match status" value="1"/>
</dbReference>
<dbReference type="InterPro" id="IPR036291">
    <property type="entry name" value="NAD(P)-bd_dom_sf"/>
</dbReference>
<dbReference type="UniPathway" id="UPA00124"/>
<sequence>MYYSMKIFLTGADGMLGSSIMNGAKDEDYSFFACSHTNSVFPYKKIDINNFRLVKNKINTYDPDVIIHLAALTDVDYCEVHPKEAYQINTFATKNIADHASACGIPIVFLSTGAVFDGKSTTSYKENDKLHPINVYGQTKQKAEEYVREFNNNLIIRTGWLIGGSYRDKKFVGKILQRIGSHTKELQAVSDIFGSPTTTDDLAVAVLKLVQMKAVGTFHVANEGIASRYEIAQEVLFFTEKQKEVFLKSVRYGFFGEVAPRPKMEALNTSYVHERYNIQLRSWKKALQNYLRKKIK</sequence>
<dbReference type="EC" id="1.1.1.133" evidence="2"/>
<dbReference type="CDD" id="cd05254">
    <property type="entry name" value="dTDP_HR_like_SDR_e"/>
    <property type="match status" value="1"/>
</dbReference>
<organism evidence="4 5">
    <name type="scientific">Candidatus Roizmanbacteria bacterium CG10_big_fil_rev_8_21_14_0_10_39_12</name>
    <dbReference type="NCBI Taxonomy" id="1974852"/>
    <lineage>
        <taxon>Bacteria</taxon>
        <taxon>Candidatus Roizmaniibacteriota</taxon>
    </lineage>
</organism>
<dbReference type="Proteomes" id="UP000230222">
    <property type="component" value="Unassembled WGS sequence"/>
</dbReference>
<dbReference type="InterPro" id="IPR005913">
    <property type="entry name" value="dTDP_dehydrorham_reduct"/>
</dbReference>
<dbReference type="GO" id="GO:0008831">
    <property type="term" value="F:dTDP-4-dehydrorhamnose reductase activity"/>
    <property type="evidence" value="ECO:0007669"/>
    <property type="project" value="UniProtKB-EC"/>
</dbReference>
<protein>
    <recommendedName>
        <fullName evidence="2">dTDP-4-dehydrorhamnose reductase</fullName>
        <ecNumber evidence="2">1.1.1.133</ecNumber>
    </recommendedName>
</protein>
<dbReference type="GO" id="GO:0005829">
    <property type="term" value="C:cytosol"/>
    <property type="evidence" value="ECO:0007669"/>
    <property type="project" value="TreeGrafter"/>
</dbReference>
<dbReference type="InterPro" id="IPR029903">
    <property type="entry name" value="RmlD-like-bd"/>
</dbReference>
<dbReference type="AlphaFoldDB" id="A0A2M8KMX9"/>
<keyword evidence="2" id="KW-0560">Oxidoreductase</keyword>
<dbReference type="EMBL" id="PFEC01000088">
    <property type="protein sequence ID" value="PJE61277.1"/>
    <property type="molecule type" value="Genomic_DNA"/>
</dbReference>
<evidence type="ECO:0000256" key="2">
    <source>
        <dbReference type="RuleBase" id="RU364082"/>
    </source>
</evidence>
<evidence type="ECO:0000313" key="4">
    <source>
        <dbReference type="EMBL" id="PJE61277.1"/>
    </source>
</evidence>
<dbReference type="NCBIfam" id="TIGR01214">
    <property type="entry name" value="rmlD"/>
    <property type="match status" value="1"/>
</dbReference>
<dbReference type="GO" id="GO:0019305">
    <property type="term" value="P:dTDP-rhamnose biosynthetic process"/>
    <property type="evidence" value="ECO:0007669"/>
    <property type="project" value="UniProtKB-UniPathway"/>
</dbReference>
<dbReference type="Gene3D" id="3.90.25.10">
    <property type="entry name" value="UDP-galactose 4-epimerase, domain 1"/>
    <property type="match status" value="1"/>
</dbReference>
<gene>
    <name evidence="4" type="primary">rfbD</name>
    <name evidence="4" type="ORF">COU87_05325</name>
</gene>
<comment type="similarity">
    <text evidence="1 2">Belongs to the dTDP-4-dehydrorhamnose reductase family.</text>
</comment>
<comment type="caution">
    <text evidence="4">The sequence shown here is derived from an EMBL/GenBank/DDBJ whole genome shotgun (WGS) entry which is preliminary data.</text>
</comment>
<accession>A0A2M8KMX9</accession>